<gene>
    <name evidence="1" type="ORF">Q73A0000_07475</name>
</gene>
<keyword evidence="2" id="KW-1185">Reference proteome</keyword>
<name>A0A7M2Y967_9FLAO</name>
<dbReference type="EMBL" id="CP040442">
    <property type="protein sequence ID" value="QOW10214.1"/>
    <property type="molecule type" value="Genomic_DNA"/>
</dbReference>
<dbReference type="KEGG" id="kfa:Q73A0000_07475"/>
<dbReference type="Proteomes" id="UP000594195">
    <property type="component" value="Chromosome"/>
</dbReference>
<protein>
    <recommendedName>
        <fullName evidence="3">YD repeat-containing protein</fullName>
    </recommendedName>
</protein>
<accession>A0A7M2Y967</accession>
<organism evidence="1 2">
    <name type="scientific">Kaistella flava</name>
    <name type="common">ex Peng et al. 2021</name>
    <dbReference type="NCBI Taxonomy" id="2038776"/>
    <lineage>
        <taxon>Bacteria</taxon>
        <taxon>Pseudomonadati</taxon>
        <taxon>Bacteroidota</taxon>
        <taxon>Flavobacteriia</taxon>
        <taxon>Flavobacteriales</taxon>
        <taxon>Weeksellaceae</taxon>
        <taxon>Chryseobacterium group</taxon>
        <taxon>Kaistella</taxon>
    </lineage>
</organism>
<evidence type="ECO:0000313" key="2">
    <source>
        <dbReference type="Proteomes" id="UP000594195"/>
    </source>
</evidence>
<evidence type="ECO:0000313" key="1">
    <source>
        <dbReference type="EMBL" id="QOW10214.1"/>
    </source>
</evidence>
<sequence>MLKTIFFFLLSTQLFCGQIIRDTILGNPKFVKETVVFLTEIESYKFLSTDGDYGHATIMTPENLRKSMRDSWFGSAFCRYINNETYFDKNRNISNEKWFYKSGKLVGDYRYSYDRFNRLVFKSDSSDYATIKSKMFYQSCDSNPIFKETIRYKKDGTLQKRGGFLDTFPEKQISEYDVVNKVENVYLVTNKKNKIVSDEGAYQEIRDSIFNRYLIMQRYYNDRWQISKSVKFYTDYKNATRKSKEFYTYEYDELNRKIKESKYENDRLITSSLYTYNPQDYLIARKTFVNDRLLYSEKYSYENNYIVKLEIKDNFGNESNQDLNKIVTFKYKFDKQKNWTEITKIVDDKNLYVWKREIEYY</sequence>
<dbReference type="AlphaFoldDB" id="A0A7M2Y967"/>
<evidence type="ECO:0008006" key="3">
    <source>
        <dbReference type="Google" id="ProtNLM"/>
    </source>
</evidence>
<dbReference type="RefSeq" id="WP_193813444.1">
    <property type="nucleotide sequence ID" value="NZ_CP040442.1"/>
</dbReference>
<reference evidence="1 2" key="1">
    <citation type="submission" date="2019-05" db="EMBL/GenBank/DDBJ databases">
        <title>Chryseobacterium sp. isolated from King George Island, maritime Antarctica.</title>
        <authorList>
            <person name="Peng X."/>
        </authorList>
    </citation>
    <scope>NUCLEOTIDE SEQUENCE [LARGE SCALE GENOMIC DNA]</scope>
    <source>
        <strain evidence="1 2">7-3A</strain>
    </source>
</reference>
<proteinExistence type="predicted"/>